<protein>
    <submittedName>
        <fullName evidence="1">Cytoplasmic protein</fullName>
    </submittedName>
</protein>
<accession>A0A5T3RI64</accession>
<proteinExistence type="predicted"/>
<dbReference type="InterPro" id="IPR009387">
    <property type="entry name" value="HigB-2"/>
</dbReference>
<organism evidence="1">
    <name type="scientific">Salmonella enterica</name>
    <name type="common">Salmonella choleraesuis</name>
    <dbReference type="NCBI Taxonomy" id="28901"/>
    <lineage>
        <taxon>Bacteria</taxon>
        <taxon>Pseudomonadati</taxon>
        <taxon>Pseudomonadota</taxon>
        <taxon>Gammaproteobacteria</taxon>
        <taxon>Enterobacterales</taxon>
        <taxon>Enterobacteriaceae</taxon>
        <taxon>Salmonella</taxon>
    </lineage>
</organism>
<name>A0A5T3RI64_SALER</name>
<gene>
    <name evidence="1" type="ORF">EKX87_19510</name>
</gene>
<evidence type="ECO:0000313" key="1">
    <source>
        <dbReference type="EMBL" id="EAN7517463.1"/>
    </source>
</evidence>
<dbReference type="Pfam" id="PF06296">
    <property type="entry name" value="RelE"/>
    <property type="match status" value="1"/>
</dbReference>
<reference evidence="1" key="1">
    <citation type="submission" date="2018-12" db="EMBL/GenBank/DDBJ databases">
        <authorList>
            <consortium name="PulseNet: The National Subtyping Network for Foodborne Disease Surveillance"/>
            <person name="Tarr C.L."/>
            <person name="Trees E."/>
            <person name="Katz L.S."/>
            <person name="Carleton-Romer H.A."/>
            <person name="Stroika S."/>
            <person name="Kucerova Z."/>
            <person name="Roache K.F."/>
            <person name="Sabol A.L."/>
            <person name="Besser J."/>
            <person name="Gerner-Smidt P."/>
        </authorList>
    </citation>
    <scope>NUCLEOTIDE SEQUENCE</scope>
    <source>
        <strain evidence="1">PNUSAS064340</strain>
    </source>
</reference>
<dbReference type="EMBL" id="AACZBH010000057">
    <property type="protein sequence ID" value="EAN7517463.1"/>
    <property type="molecule type" value="Genomic_DNA"/>
</dbReference>
<sequence>MRYRELAGFRELAKHYACLTEDQITALINNKELVEVRHVSKN</sequence>
<dbReference type="AlphaFoldDB" id="A0A5T3RI64"/>
<comment type="caution">
    <text evidence="1">The sequence shown here is derived from an EMBL/GenBank/DDBJ whole genome shotgun (WGS) entry which is preliminary data.</text>
</comment>